<organism evidence="2 3">
    <name type="scientific">Luedemannella flava</name>
    <dbReference type="NCBI Taxonomy" id="349316"/>
    <lineage>
        <taxon>Bacteria</taxon>
        <taxon>Bacillati</taxon>
        <taxon>Actinomycetota</taxon>
        <taxon>Actinomycetes</taxon>
        <taxon>Micromonosporales</taxon>
        <taxon>Micromonosporaceae</taxon>
        <taxon>Luedemannella</taxon>
    </lineage>
</organism>
<feature type="chain" id="PRO_5045946864" description="Secreted protein" evidence="1">
    <location>
        <begin position="22"/>
        <end position="153"/>
    </location>
</feature>
<keyword evidence="1" id="KW-0732">Signal</keyword>
<dbReference type="RefSeq" id="WP_344127328.1">
    <property type="nucleotide sequence ID" value="NZ_BAAALT010000033.1"/>
</dbReference>
<protein>
    <recommendedName>
        <fullName evidence="4">Secreted protein</fullName>
    </recommendedName>
</protein>
<name>A0ABP4XVH0_9ACTN</name>
<evidence type="ECO:0008006" key="4">
    <source>
        <dbReference type="Google" id="ProtNLM"/>
    </source>
</evidence>
<dbReference type="EMBL" id="BAAALT010000033">
    <property type="protein sequence ID" value="GAA1792596.1"/>
    <property type="molecule type" value="Genomic_DNA"/>
</dbReference>
<comment type="caution">
    <text evidence="2">The sequence shown here is derived from an EMBL/GenBank/DDBJ whole genome shotgun (WGS) entry which is preliminary data.</text>
</comment>
<accession>A0ABP4XVH0</accession>
<evidence type="ECO:0000313" key="2">
    <source>
        <dbReference type="EMBL" id="GAA1792596.1"/>
    </source>
</evidence>
<dbReference type="Proteomes" id="UP001500218">
    <property type="component" value="Unassembled WGS sequence"/>
</dbReference>
<sequence length="153" mass="15781">MHNLMSAAAAAVLTVAPTPPAIPVTTVAVAVTVHIVDKGLGTPKDETFNIPMRVGQGMNAMGFQSFACSAGDVRVDFGVFIRRTRAPGTVDARLTASLYEGGPACSTTDFEGGAFNAWEAVPANSRAQRILAVGAVPGTGDYAEVRAIFVNNG</sequence>
<reference evidence="3" key="1">
    <citation type="journal article" date="2019" name="Int. J. Syst. Evol. Microbiol.">
        <title>The Global Catalogue of Microorganisms (GCM) 10K type strain sequencing project: providing services to taxonomists for standard genome sequencing and annotation.</title>
        <authorList>
            <consortium name="The Broad Institute Genomics Platform"/>
            <consortium name="The Broad Institute Genome Sequencing Center for Infectious Disease"/>
            <person name="Wu L."/>
            <person name="Ma J."/>
        </authorList>
    </citation>
    <scope>NUCLEOTIDE SEQUENCE [LARGE SCALE GENOMIC DNA]</scope>
    <source>
        <strain evidence="3">JCM 13250</strain>
    </source>
</reference>
<proteinExistence type="predicted"/>
<evidence type="ECO:0000256" key="1">
    <source>
        <dbReference type="SAM" id="SignalP"/>
    </source>
</evidence>
<feature type="signal peptide" evidence="1">
    <location>
        <begin position="1"/>
        <end position="21"/>
    </location>
</feature>
<keyword evidence="3" id="KW-1185">Reference proteome</keyword>
<gene>
    <name evidence="2" type="ORF">GCM10009682_13130</name>
</gene>
<evidence type="ECO:0000313" key="3">
    <source>
        <dbReference type="Proteomes" id="UP001500218"/>
    </source>
</evidence>